<gene>
    <name evidence="1" type="ORF">GCL60_11200</name>
</gene>
<dbReference type="PANTHER" id="PTHR38688:SF1">
    <property type="entry name" value="FAD_NAD(P)-BINDING DOMAIN-CONTAINING PROTEIN"/>
    <property type="match status" value="1"/>
</dbReference>
<dbReference type="RefSeq" id="WP_153420809.1">
    <property type="nucleotide sequence ID" value="NZ_WFLM01000004.1"/>
</dbReference>
<name>A0A6N6VQW1_9BACT</name>
<comment type="caution">
    <text evidence="1">The sequence shown here is derived from an EMBL/GenBank/DDBJ whole genome shotgun (WGS) entry which is preliminary data.</text>
</comment>
<sequence>MTFENEYEWTVIGAGPAGIAAVGKLIDNHIDPKKILWIDPEFKVGDFGKKWSKVPSNTKVSLFINFLNSCNSFEFLKSNVLFDIQKISADETCELDLMVQPLQCITNTLKSKVVSNIDIVSSLKMKNRYWLLEFNNQNAIISKNVIMAIGAEEKILSYPDLKTIPLEIALNKHKLKEYCHSDDIISVFGSSHSAILVIRNILENCPKTKILNFYKSPLCYALNCGNTILNDNTGLKGTTAHWAKENLHGNLPENLNRFLANEENLKNELYKCTHVVYAIGFQRRKIILEGVSDFEYNPKTGIIAPGLFGFGIAFPELKCDSFGNEEHRVGLWKFMNYINNVLPIWLRYSI</sequence>
<dbReference type="OrthoDB" id="4680340at2"/>
<keyword evidence="2" id="KW-1185">Reference proteome</keyword>
<dbReference type="InterPro" id="IPR036188">
    <property type="entry name" value="FAD/NAD-bd_sf"/>
</dbReference>
<dbReference type="InterPro" id="IPR053275">
    <property type="entry name" value="Agnestin_monoxygenase"/>
</dbReference>
<dbReference type="SUPFAM" id="SSF51905">
    <property type="entry name" value="FAD/NAD(P)-binding domain"/>
    <property type="match status" value="1"/>
</dbReference>
<dbReference type="Proteomes" id="UP000437748">
    <property type="component" value="Unassembled WGS sequence"/>
</dbReference>
<protein>
    <submittedName>
        <fullName evidence="1">Pyridine nucleotide-disulfide oxidoreductase</fullName>
    </submittedName>
</protein>
<dbReference type="PANTHER" id="PTHR38688">
    <property type="entry name" value="PYR_REDOX_2 DOMAIN-CONTAINING PROTEIN"/>
    <property type="match status" value="1"/>
</dbReference>
<proteinExistence type="predicted"/>
<reference evidence="1 2" key="1">
    <citation type="submission" date="2019-10" db="EMBL/GenBank/DDBJ databases">
        <title>New species of Slilvanegrellaceae.</title>
        <authorList>
            <person name="Pitt A."/>
            <person name="Hahn M.W."/>
        </authorList>
    </citation>
    <scope>NUCLEOTIDE SEQUENCE [LARGE SCALE GENOMIC DNA]</scope>
    <source>
        <strain evidence="1 2">SP-Ram-0.45-NSY-1</strain>
    </source>
</reference>
<accession>A0A6N6VQW1</accession>
<organism evidence="1 2">
    <name type="scientific">Silvanigrella paludirubra</name>
    <dbReference type="NCBI Taxonomy" id="2499159"/>
    <lineage>
        <taxon>Bacteria</taxon>
        <taxon>Pseudomonadati</taxon>
        <taxon>Bdellovibrionota</taxon>
        <taxon>Oligoflexia</taxon>
        <taxon>Silvanigrellales</taxon>
        <taxon>Silvanigrellaceae</taxon>
        <taxon>Silvanigrella</taxon>
    </lineage>
</organism>
<dbReference type="AlphaFoldDB" id="A0A6N6VQW1"/>
<evidence type="ECO:0000313" key="1">
    <source>
        <dbReference type="EMBL" id="KAB8037732.1"/>
    </source>
</evidence>
<dbReference type="Gene3D" id="3.50.50.60">
    <property type="entry name" value="FAD/NAD(P)-binding domain"/>
    <property type="match status" value="2"/>
</dbReference>
<dbReference type="EMBL" id="WFLM01000004">
    <property type="protein sequence ID" value="KAB8037732.1"/>
    <property type="molecule type" value="Genomic_DNA"/>
</dbReference>
<evidence type="ECO:0000313" key="2">
    <source>
        <dbReference type="Proteomes" id="UP000437748"/>
    </source>
</evidence>